<comment type="caution">
    <text evidence="1">The sequence shown here is derived from an EMBL/GenBank/DDBJ whole genome shotgun (WGS) entry which is preliminary data.</text>
</comment>
<reference evidence="1 2" key="1">
    <citation type="submission" date="2020-08" db="EMBL/GenBank/DDBJ databases">
        <title>Bridging the membrane lipid divide: bacteria of the FCB group superphylum have the potential to synthesize archaeal ether lipids.</title>
        <authorList>
            <person name="Villanueva L."/>
            <person name="Von Meijenfeldt F.A.B."/>
            <person name="Westbye A.B."/>
            <person name="Yadav S."/>
            <person name="Hopmans E.C."/>
            <person name="Dutilh B.E."/>
            <person name="Sinninghe Damste J.S."/>
        </authorList>
    </citation>
    <scope>NUCLEOTIDE SEQUENCE [LARGE SCALE GENOMIC DNA]</scope>
    <source>
        <strain evidence="1">NIOZ-UU82</strain>
    </source>
</reference>
<organism evidence="1 2">
    <name type="scientific">Candidatus Desulfaltia bathyphila</name>
    <dbReference type="NCBI Taxonomy" id="2841697"/>
    <lineage>
        <taxon>Bacteria</taxon>
        <taxon>Pseudomonadati</taxon>
        <taxon>Thermodesulfobacteriota</taxon>
        <taxon>Desulfobacteria</taxon>
        <taxon>Desulfobacterales</taxon>
        <taxon>Desulfobacterales incertae sedis</taxon>
        <taxon>Candidatus Desulfaltia</taxon>
    </lineage>
</organism>
<name>A0A8J6N7A2_9BACT</name>
<dbReference type="EMBL" id="JACNLL010000068">
    <property type="protein sequence ID" value="MBC8199897.1"/>
    <property type="molecule type" value="Genomic_DNA"/>
</dbReference>
<accession>A0A8J6N7A2</accession>
<sequence length="67" mass="7562">MRRELEFRGALVIGSVGLLVRAYNKALMAREDLDHAIDALFDESTLHLSLAFRGYVRKLINDLGKVC</sequence>
<dbReference type="AlphaFoldDB" id="A0A8J6N7A2"/>
<evidence type="ECO:0000313" key="1">
    <source>
        <dbReference type="EMBL" id="MBC8199897.1"/>
    </source>
</evidence>
<dbReference type="Proteomes" id="UP000603545">
    <property type="component" value="Unassembled WGS sequence"/>
</dbReference>
<gene>
    <name evidence="1" type="ORF">H8E80_07630</name>
</gene>
<protein>
    <submittedName>
        <fullName evidence="1">Uncharacterized protein</fullName>
    </submittedName>
</protein>
<evidence type="ECO:0000313" key="2">
    <source>
        <dbReference type="Proteomes" id="UP000603545"/>
    </source>
</evidence>
<proteinExistence type="predicted"/>